<keyword evidence="1" id="KW-0444">Lipid biosynthesis</keyword>
<dbReference type="InterPro" id="IPR010137">
    <property type="entry name" value="Lipid_A_LpxA"/>
</dbReference>
<organism evidence="7 8">
    <name type="scientific">Bacteroides acidifaciens</name>
    <dbReference type="NCBI Taxonomy" id="85831"/>
    <lineage>
        <taxon>Bacteria</taxon>
        <taxon>Pseudomonadati</taxon>
        <taxon>Bacteroidota</taxon>
        <taxon>Bacteroidia</taxon>
        <taxon>Bacteroidales</taxon>
        <taxon>Bacteroidaceae</taxon>
        <taxon>Bacteroides</taxon>
    </lineage>
</organism>
<dbReference type="NCBIfam" id="NF003657">
    <property type="entry name" value="PRK05289.1"/>
    <property type="match status" value="1"/>
</dbReference>
<dbReference type="NCBIfam" id="TIGR01852">
    <property type="entry name" value="lipid_A_lpxA"/>
    <property type="match status" value="1"/>
</dbReference>
<keyword evidence="5 7" id="KW-0012">Acyltransferase</keyword>
<dbReference type="Proteomes" id="UP000491181">
    <property type="component" value="Unassembled WGS sequence"/>
</dbReference>
<keyword evidence="2" id="KW-0441">Lipid A biosynthesis</keyword>
<evidence type="ECO:0000256" key="5">
    <source>
        <dbReference type="ARBA" id="ARBA00023315"/>
    </source>
</evidence>
<name>A0A7J0A184_9BACE</name>
<dbReference type="PANTHER" id="PTHR43480">
    <property type="entry name" value="ACYL-[ACYL-CARRIER-PROTEIN]--UDP-N-ACETYLGLUCOSAMINE O-ACYLTRANSFERASE"/>
    <property type="match status" value="1"/>
</dbReference>
<evidence type="ECO:0000256" key="1">
    <source>
        <dbReference type="ARBA" id="ARBA00022516"/>
    </source>
</evidence>
<accession>A0A7J0A184</accession>
<reference evidence="7 8" key="1">
    <citation type="journal article" date="2020" name="Microbiome">
        <title>Single-cell genomics of uncultured bacteria reveals dietary fiber responders in the mouse gut microbiota.</title>
        <authorList>
            <person name="Chijiiwa R."/>
            <person name="Hosokawa M."/>
            <person name="Kogawa M."/>
            <person name="Nishikawa Y."/>
            <person name="Ide K."/>
            <person name="Sakanashi C."/>
            <person name="Takahashi K."/>
            <person name="Takeyama H."/>
        </authorList>
    </citation>
    <scope>NUCLEOTIDE SEQUENCE [LARGE SCALE GENOMIC DNA]</scope>
    <source>
        <strain evidence="7">IMSAGC_001</strain>
    </source>
</reference>
<keyword evidence="4" id="KW-0443">Lipid metabolism</keyword>
<dbReference type="InterPro" id="IPR037157">
    <property type="entry name" value="Acetyltransf_C_sf"/>
</dbReference>
<dbReference type="InterPro" id="IPR029098">
    <property type="entry name" value="Acetyltransf_C"/>
</dbReference>
<dbReference type="Gene3D" id="2.160.10.10">
    <property type="entry name" value="Hexapeptide repeat proteins"/>
    <property type="match status" value="1"/>
</dbReference>
<evidence type="ECO:0000256" key="4">
    <source>
        <dbReference type="ARBA" id="ARBA00023098"/>
    </source>
</evidence>
<evidence type="ECO:0000256" key="2">
    <source>
        <dbReference type="ARBA" id="ARBA00022556"/>
    </source>
</evidence>
<dbReference type="SUPFAM" id="SSF51161">
    <property type="entry name" value="Trimeric LpxA-like enzymes"/>
    <property type="match status" value="1"/>
</dbReference>
<gene>
    <name evidence="7" type="primary">lpxA_2</name>
    <name evidence="7" type="ORF">IMSAGC001_01264</name>
</gene>
<dbReference type="GO" id="GO:0008780">
    <property type="term" value="F:acyl-[acyl-carrier-protein]-UDP-N-acetylglucosamine O-acyltransferase activity"/>
    <property type="evidence" value="ECO:0007669"/>
    <property type="project" value="UniProtKB-EC"/>
</dbReference>
<comment type="caution">
    <text evidence="7">The sequence shown here is derived from an EMBL/GenBank/DDBJ whole genome shotgun (WGS) entry which is preliminary data.</text>
</comment>
<evidence type="ECO:0000259" key="6">
    <source>
        <dbReference type="Pfam" id="PF13720"/>
    </source>
</evidence>
<evidence type="ECO:0000313" key="8">
    <source>
        <dbReference type="Proteomes" id="UP000491181"/>
    </source>
</evidence>
<dbReference type="GO" id="GO:0016020">
    <property type="term" value="C:membrane"/>
    <property type="evidence" value="ECO:0007669"/>
    <property type="project" value="GOC"/>
</dbReference>
<proteinExistence type="predicted"/>
<evidence type="ECO:0000313" key="7">
    <source>
        <dbReference type="EMBL" id="GFH85860.1"/>
    </source>
</evidence>
<dbReference type="Pfam" id="PF13720">
    <property type="entry name" value="Acetyltransf_11"/>
    <property type="match status" value="1"/>
</dbReference>
<dbReference type="Pfam" id="PF00132">
    <property type="entry name" value="Hexapep"/>
    <property type="match status" value="2"/>
</dbReference>
<dbReference type="AlphaFoldDB" id="A0A7J0A184"/>
<dbReference type="Gene3D" id="1.20.1180.10">
    <property type="entry name" value="Udp N-acetylglucosamine O-acyltransferase, C-terminal domain"/>
    <property type="match status" value="1"/>
</dbReference>
<dbReference type="InterPro" id="IPR001451">
    <property type="entry name" value="Hexapep"/>
</dbReference>
<feature type="domain" description="UDP N-acetylglucosamine O-acyltransferase C-terminal" evidence="6">
    <location>
        <begin position="177"/>
        <end position="258"/>
    </location>
</feature>
<sequence>MEIQMISPLAYVHPEAKIGENVEIAPFVFIDKNVVIGDNNKIMANANILYGSRIGNGNTIFPGAVIGAIPQDLKFRGEESTAEIGDNNLIRENVTINRGTAAKGRTIVGNNNLLMEGVHVAHDALVGNGCIIGNSTKMAGEIVIDDNAIVSANVLMHQFCHVGSHVMIQGGCRFSKDIPPYIIAGREPIAFSGINIIGLRRRGFANEVIENIHNAYRIIYQSGLNTTEALKKIEDEFEKSPEIDYIIGFIRNSERGIIK</sequence>
<dbReference type="PANTHER" id="PTHR43480:SF1">
    <property type="entry name" value="ACYL-[ACYL-CARRIER-PROTEIN]--UDP-N-ACETYLGLUCOSAMINE O-ACYLTRANSFERASE, MITOCHONDRIAL-RELATED"/>
    <property type="match status" value="1"/>
</dbReference>
<evidence type="ECO:0000256" key="3">
    <source>
        <dbReference type="ARBA" id="ARBA00022679"/>
    </source>
</evidence>
<dbReference type="InterPro" id="IPR011004">
    <property type="entry name" value="Trimer_LpxA-like_sf"/>
</dbReference>
<dbReference type="CDD" id="cd03351">
    <property type="entry name" value="LbH_UDP-GlcNAc_AT"/>
    <property type="match status" value="1"/>
</dbReference>
<dbReference type="EMBL" id="BLLS01000022">
    <property type="protein sequence ID" value="GFH85860.1"/>
    <property type="molecule type" value="Genomic_DNA"/>
</dbReference>
<keyword evidence="3 7" id="KW-0808">Transferase</keyword>
<dbReference type="PIRSF" id="PIRSF000456">
    <property type="entry name" value="UDP-GlcNAc_acltr"/>
    <property type="match status" value="1"/>
</dbReference>
<protein>
    <submittedName>
        <fullName evidence="7">Acyl-[acyl-carrier-protein]--UDP-N-acetylglucosamine O-acyltransferase</fullName>
        <ecNumber evidence="7">2.3.1.129</ecNumber>
    </submittedName>
</protein>
<dbReference type="EC" id="2.3.1.129" evidence="7"/>
<dbReference type="GO" id="GO:0009245">
    <property type="term" value="P:lipid A biosynthetic process"/>
    <property type="evidence" value="ECO:0007669"/>
    <property type="project" value="UniProtKB-KW"/>
</dbReference>